<proteinExistence type="predicted"/>
<dbReference type="Proteomes" id="UP001283361">
    <property type="component" value="Unassembled WGS sequence"/>
</dbReference>
<keyword evidence="3" id="KW-1185">Reference proteome</keyword>
<evidence type="ECO:0000313" key="2">
    <source>
        <dbReference type="EMBL" id="KAK3732487.1"/>
    </source>
</evidence>
<dbReference type="EMBL" id="JAWDGP010006957">
    <property type="protein sequence ID" value="KAK3732487.1"/>
    <property type="molecule type" value="Genomic_DNA"/>
</dbReference>
<protein>
    <submittedName>
        <fullName evidence="2">Uncharacterized protein</fullName>
    </submittedName>
</protein>
<accession>A0AAE0Y5R1</accession>
<evidence type="ECO:0000256" key="1">
    <source>
        <dbReference type="SAM" id="MobiDB-lite"/>
    </source>
</evidence>
<name>A0AAE0Y5R1_9GAST</name>
<comment type="caution">
    <text evidence="2">The sequence shown here is derived from an EMBL/GenBank/DDBJ whole genome shotgun (WGS) entry which is preliminary data.</text>
</comment>
<sequence>MVTAPEAEASPSAWRPPQQPAHLARPIDCCTDNSCVARHFGGVSYTNAVGNTVLSTGFHDHRGNKFGSNYYDNNASKITTVTTLATTVAPYSVYAHLQQECRGLHLEPGICNDLKETYKTYASRTALAFTLTFAPEMRSVCQAMKEANCHDTVLDGECAKLMAEKDISAISYRSLHSSLFITSWLNILIVVDDCPVSGASCSLHTCPVSCGLRDALVEEKLVAIFDRKEQLPISNSRLQLSGLQVIL</sequence>
<organism evidence="2 3">
    <name type="scientific">Elysia crispata</name>
    <name type="common">lettuce slug</name>
    <dbReference type="NCBI Taxonomy" id="231223"/>
    <lineage>
        <taxon>Eukaryota</taxon>
        <taxon>Metazoa</taxon>
        <taxon>Spiralia</taxon>
        <taxon>Lophotrochozoa</taxon>
        <taxon>Mollusca</taxon>
        <taxon>Gastropoda</taxon>
        <taxon>Heterobranchia</taxon>
        <taxon>Euthyneura</taxon>
        <taxon>Panpulmonata</taxon>
        <taxon>Sacoglossa</taxon>
        <taxon>Placobranchoidea</taxon>
        <taxon>Plakobranchidae</taxon>
        <taxon>Elysia</taxon>
    </lineage>
</organism>
<evidence type="ECO:0000313" key="3">
    <source>
        <dbReference type="Proteomes" id="UP001283361"/>
    </source>
</evidence>
<gene>
    <name evidence="2" type="ORF">RRG08_030687</name>
</gene>
<reference evidence="2" key="1">
    <citation type="journal article" date="2023" name="G3 (Bethesda)">
        <title>A reference genome for the long-term kleptoplast-retaining sea slug Elysia crispata morphotype clarki.</title>
        <authorList>
            <person name="Eastman K.E."/>
            <person name="Pendleton A.L."/>
            <person name="Shaikh M.A."/>
            <person name="Suttiyut T."/>
            <person name="Ogas R."/>
            <person name="Tomko P."/>
            <person name="Gavelis G."/>
            <person name="Widhalm J.R."/>
            <person name="Wisecaver J.H."/>
        </authorList>
    </citation>
    <scope>NUCLEOTIDE SEQUENCE</scope>
    <source>
        <strain evidence="2">ECLA1</strain>
    </source>
</reference>
<dbReference type="AlphaFoldDB" id="A0AAE0Y5R1"/>
<feature type="region of interest" description="Disordered" evidence="1">
    <location>
        <begin position="1"/>
        <end position="20"/>
    </location>
</feature>